<dbReference type="EMBL" id="JAYJJR010000024">
    <property type="protein sequence ID" value="MEB3023919.1"/>
    <property type="molecule type" value="Genomic_DNA"/>
</dbReference>
<reference evidence="1 2" key="1">
    <citation type="submission" date="2023-12" db="EMBL/GenBank/DDBJ databases">
        <title>Description of new species of Mycobacterium terrae complex isolated from sewage at the Sao Paulo Zoological Park Foundation in Brazil.</title>
        <authorList>
            <person name="Romagnoli C.L."/>
            <person name="Conceicao E.C."/>
            <person name="Machado E."/>
            <person name="Barreto L.B.P.F."/>
            <person name="Sharma A."/>
            <person name="Silva N.M."/>
            <person name="Marques L.E."/>
            <person name="Juliana M.A."/>
            <person name="Lourenco M.C.S."/>
            <person name="Digiampietri L.A."/>
            <person name="Suffys P.N."/>
            <person name="Viana-Niero C."/>
        </authorList>
    </citation>
    <scope>NUCLEOTIDE SEQUENCE [LARGE SCALE GENOMIC DNA]</scope>
    <source>
        <strain evidence="1 2">MYC098</strain>
    </source>
</reference>
<comment type="caution">
    <text evidence="1">The sequence shown here is derived from an EMBL/GenBank/DDBJ whole genome shotgun (WGS) entry which is preliminary data.</text>
</comment>
<evidence type="ECO:0000313" key="1">
    <source>
        <dbReference type="EMBL" id="MEB3023919.1"/>
    </source>
</evidence>
<proteinExistence type="predicted"/>
<dbReference type="RefSeq" id="WP_225406868.1">
    <property type="nucleotide sequence ID" value="NZ_JAYJJR010000024.1"/>
</dbReference>
<accession>A0ABU5XNY1</accession>
<name>A0ABU5XNY1_9MYCO</name>
<gene>
    <name evidence="1" type="ORF">K6T79_23110</name>
</gene>
<dbReference type="Proteomes" id="UP001299596">
    <property type="component" value="Unassembled WGS sequence"/>
</dbReference>
<evidence type="ECO:0000313" key="2">
    <source>
        <dbReference type="Proteomes" id="UP001299596"/>
    </source>
</evidence>
<organism evidence="1 2">
    <name type="scientific">[Mycobacterium] crassicus</name>
    <dbReference type="NCBI Taxonomy" id="2872309"/>
    <lineage>
        <taxon>Bacteria</taxon>
        <taxon>Bacillati</taxon>
        <taxon>Actinomycetota</taxon>
        <taxon>Actinomycetes</taxon>
        <taxon>Mycobacteriales</taxon>
        <taxon>Mycobacteriaceae</taxon>
        <taxon>Mycolicibacter</taxon>
    </lineage>
</organism>
<sequence length="116" mass="12755">MSESLRNRSAAIRQYLANVTPAINPVVAHRYSLVAARWEALRLLIDSGNGTARDDQRFSDLGGILRALTKQLGVPTCTDENRGADGIPGLTWPNGFLPGDPERILAADWREAARDW</sequence>
<protein>
    <submittedName>
        <fullName evidence="1">Uncharacterized protein</fullName>
    </submittedName>
</protein>
<keyword evidence="2" id="KW-1185">Reference proteome</keyword>